<dbReference type="GO" id="GO:0005694">
    <property type="term" value="C:chromosome"/>
    <property type="evidence" value="ECO:0007669"/>
    <property type="project" value="UniProtKB-SubCell"/>
</dbReference>
<dbReference type="EMBL" id="AFYH01250330">
    <property type="status" value="NOT_ANNOTATED_CDS"/>
    <property type="molecule type" value="Genomic_DNA"/>
</dbReference>
<feature type="region of interest" description="Disordered" evidence="4">
    <location>
        <begin position="224"/>
        <end position="249"/>
    </location>
</feature>
<dbReference type="eggNOG" id="ENOG502QTHP">
    <property type="taxonomic scope" value="Eukaryota"/>
</dbReference>
<accession>H3A214</accession>
<dbReference type="Pfam" id="PF05205">
    <property type="entry name" value="COMPASS-Shg1"/>
    <property type="match status" value="1"/>
</dbReference>
<feature type="region of interest" description="Disordered" evidence="4">
    <location>
        <begin position="282"/>
        <end position="370"/>
    </location>
</feature>
<keyword evidence="3" id="KW-0158">Chromosome</keyword>
<dbReference type="PANTHER" id="PTHR47391">
    <property type="entry name" value="BIORIENTATION OF CHROMOSOMES IN CELL DIVISION 1 LIKE 1"/>
    <property type="match status" value="1"/>
</dbReference>
<dbReference type="EMBL" id="AFYH01250333">
    <property type="status" value="NOT_ANNOTATED_CDS"/>
    <property type="molecule type" value="Genomic_DNA"/>
</dbReference>
<evidence type="ECO:0000256" key="3">
    <source>
        <dbReference type="ARBA" id="ARBA00022454"/>
    </source>
</evidence>
<evidence type="ECO:0000313" key="7">
    <source>
        <dbReference type="Proteomes" id="UP000008672"/>
    </source>
</evidence>
<dbReference type="InterPro" id="IPR055264">
    <property type="entry name" value="BOD1/SHG1_dom"/>
</dbReference>
<reference evidence="7" key="1">
    <citation type="submission" date="2011-08" db="EMBL/GenBank/DDBJ databases">
        <title>The draft genome of Latimeria chalumnae.</title>
        <authorList>
            <person name="Di Palma F."/>
            <person name="Alfoldi J."/>
            <person name="Johnson J."/>
            <person name="Berlin A."/>
            <person name="Gnerre S."/>
            <person name="Jaffe D."/>
            <person name="MacCallum I."/>
            <person name="Young S."/>
            <person name="Walker B.J."/>
            <person name="Lander E."/>
            <person name="Lindblad-Toh K."/>
        </authorList>
    </citation>
    <scope>NUCLEOTIDE SEQUENCE [LARGE SCALE GENOMIC DNA]</scope>
    <source>
        <strain evidence="7">Wild caught</strain>
    </source>
</reference>
<reference evidence="6" key="3">
    <citation type="submission" date="2025-09" db="UniProtKB">
        <authorList>
            <consortium name="Ensembl"/>
        </authorList>
    </citation>
    <scope>IDENTIFICATION</scope>
</reference>
<evidence type="ECO:0000256" key="1">
    <source>
        <dbReference type="ARBA" id="ARBA00004286"/>
    </source>
</evidence>
<dbReference type="EMBL" id="AFYH01250334">
    <property type="status" value="NOT_ANNOTATED_CDS"/>
    <property type="molecule type" value="Genomic_DNA"/>
</dbReference>
<feature type="domain" description="BOD1/SHG1" evidence="5">
    <location>
        <begin position="39"/>
        <end position="133"/>
    </location>
</feature>
<evidence type="ECO:0000256" key="2">
    <source>
        <dbReference type="ARBA" id="ARBA00008463"/>
    </source>
</evidence>
<feature type="region of interest" description="Disordered" evidence="4">
    <location>
        <begin position="1"/>
        <end position="20"/>
    </location>
</feature>
<dbReference type="STRING" id="7897.ENSLACP00000003685"/>
<dbReference type="Proteomes" id="UP000008672">
    <property type="component" value="Unassembled WGS sequence"/>
</dbReference>
<dbReference type="Ensembl" id="ENSLACT00000003718.1">
    <property type="protein sequence ID" value="ENSLACP00000003685.1"/>
    <property type="gene ID" value="ENSLACG00000003279.1"/>
</dbReference>
<reference evidence="6" key="2">
    <citation type="submission" date="2025-08" db="UniProtKB">
        <authorList>
            <consortium name="Ensembl"/>
        </authorList>
    </citation>
    <scope>IDENTIFICATION</scope>
</reference>
<evidence type="ECO:0000313" key="6">
    <source>
        <dbReference type="Ensembl" id="ENSLACP00000003685.1"/>
    </source>
</evidence>
<dbReference type="AlphaFoldDB" id="H3A214"/>
<evidence type="ECO:0000256" key="4">
    <source>
        <dbReference type="SAM" id="MobiDB-lite"/>
    </source>
</evidence>
<feature type="compositionally biased region" description="Basic and acidic residues" evidence="4">
    <location>
        <begin position="470"/>
        <end position="505"/>
    </location>
</feature>
<dbReference type="GeneTree" id="ENSGT00940000156198"/>
<proteinExistence type="inferred from homology"/>
<protein>
    <recommendedName>
        <fullName evidence="5">BOD1/SHG1 domain-containing protein</fullName>
    </recommendedName>
</protein>
<comment type="similarity">
    <text evidence="2">Belongs to the BOD1 family.</text>
</comment>
<feature type="compositionally biased region" description="Basic and acidic residues" evidence="4">
    <location>
        <begin position="285"/>
        <end position="370"/>
    </location>
</feature>
<sequence length="559" mass="63297">PPPPPQPRESAVPPGPSFGSDVRAMAGLPPGDPKLVSMIVNHLKSQGLFDQFRRDCLADVDTKDAFEMNLYCFENFLGNQKETHKWELKKNKNKYCSIKQQVARSGMLESGVDRIISQVVDPKINHTFRPQVEKAVHEFLSTLNQKDEPSVSTIQNEERQESCVAVQGPSSAGPSMNTASDAMSILDTITTLNQEASAARALSENVSLKSGDRPSKKYIQQQVVDAGIERDRNGEESQDNEIFSIEPMVDVGKKDAEKTEDSFEASTFYDNLRNSSKEVVGLVQPDREILEENDDQKVRTPDKADRKNDPGEKGEKKEERKDKVCERKMDYPKKNEDGSRAKEDKLRSEKDGEVLKPTPKEKHSIPQKYKEKLKEEYSLEECDLDGLSDITVSSVHTSDLSSFEEESESEVPVSDSTEEGEITSDDDDENDQQSKLKPKAEGPRPGRQAYIHKPFLYSKYYSDSDDELTVEQRRQSIAKEKEERLLKRQRNRERLEEKRKKKDPDTLTGNKLLGKAGMPSGEPQGSSDLKVTNIKETLKEKKVLEKKVALSRRRKMDER</sequence>
<name>H3A214_LATCH</name>
<feature type="compositionally biased region" description="Acidic residues" evidence="4">
    <location>
        <begin position="416"/>
        <end position="431"/>
    </location>
</feature>
<dbReference type="InterPro" id="IPR043244">
    <property type="entry name" value="BOD1L1"/>
</dbReference>
<dbReference type="OMA" id="NTASDAM"/>
<evidence type="ECO:0000259" key="5">
    <source>
        <dbReference type="Pfam" id="PF05205"/>
    </source>
</evidence>
<feature type="compositionally biased region" description="Basic and acidic residues" evidence="4">
    <location>
        <begin position="432"/>
        <end position="444"/>
    </location>
</feature>
<dbReference type="InParanoid" id="H3A214"/>
<dbReference type="EMBL" id="AFYH01250332">
    <property type="status" value="NOT_ANNOTATED_CDS"/>
    <property type="molecule type" value="Genomic_DNA"/>
</dbReference>
<dbReference type="EMBL" id="AFYH01250331">
    <property type="status" value="NOT_ANNOTATED_CDS"/>
    <property type="molecule type" value="Genomic_DNA"/>
</dbReference>
<dbReference type="HOGENOM" id="CLU_035781_0_0_1"/>
<keyword evidence="7" id="KW-1185">Reference proteome</keyword>
<feature type="region of interest" description="Disordered" evidence="4">
    <location>
        <begin position="395"/>
        <end position="536"/>
    </location>
</feature>
<dbReference type="PANTHER" id="PTHR47391:SF1">
    <property type="entry name" value="BIORIENTATION OF CHROMOSOMES IN CELL DIVISION 1 LIKE 1"/>
    <property type="match status" value="1"/>
</dbReference>
<organism evidence="6 7">
    <name type="scientific">Latimeria chalumnae</name>
    <name type="common">Coelacanth</name>
    <dbReference type="NCBI Taxonomy" id="7897"/>
    <lineage>
        <taxon>Eukaryota</taxon>
        <taxon>Metazoa</taxon>
        <taxon>Chordata</taxon>
        <taxon>Craniata</taxon>
        <taxon>Vertebrata</taxon>
        <taxon>Euteleostomi</taxon>
        <taxon>Coelacanthiformes</taxon>
        <taxon>Coelacanthidae</taxon>
        <taxon>Latimeria</taxon>
    </lineage>
</organism>
<comment type="subcellular location">
    <subcellularLocation>
        <location evidence="1">Chromosome</location>
    </subcellularLocation>
</comment>